<evidence type="ECO:0000256" key="1">
    <source>
        <dbReference type="SAM" id="MobiDB-lite"/>
    </source>
</evidence>
<name>G0TSU3_TRYVY</name>
<reference evidence="2" key="1">
    <citation type="journal article" date="2012" name="Proc. Natl. Acad. Sci. U.S.A.">
        <title>Antigenic diversity is generated by distinct evolutionary mechanisms in African trypanosome species.</title>
        <authorList>
            <person name="Jackson A.P."/>
            <person name="Berry A."/>
            <person name="Aslett M."/>
            <person name="Allison H.C."/>
            <person name="Burton P."/>
            <person name="Vavrova-Anderson J."/>
            <person name="Brown R."/>
            <person name="Browne H."/>
            <person name="Corton N."/>
            <person name="Hauser H."/>
            <person name="Gamble J."/>
            <person name="Gilderthorp R."/>
            <person name="Marcello L."/>
            <person name="McQuillan J."/>
            <person name="Otto T.D."/>
            <person name="Quail M.A."/>
            <person name="Sanders M.J."/>
            <person name="van Tonder A."/>
            <person name="Ginger M.L."/>
            <person name="Field M.C."/>
            <person name="Barry J.D."/>
            <person name="Hertz-Fowler C."/>
            <person name="Berriman M."/>
        </authorList>
    </citation>
    <scope>NUCLEOTIDE SEQUENCE</scope>
    <source>
        <strain evidence="2">Y486</strain>
    </source>
</reference>
<dbReference type="AlphaFoldDB" id="G0TSU3"/>
<gene>
    <name evidence="2" type="ORF">TVY486_0302080</name>
</gene>
<accession>G0TSU3</accession>
<dbReference type="VEuPathDB" id="TriTrypDB:TvY486_0302080"/>
<feature type="region of interest" description="Disordered" evidence="1">
    <location>
        <begin position="1"/>
        <end position="36"/>
    </location>
</feature>
<dbReference type="EMBL" id="HE573019">
    <property type="protein sequence ID" value="CCC47021.1"/>
    <property type="molecule type" value="Genomic_DNA"/>
</dbReference>
<proteinExistence type="predicted"/>
<organism evidence="2">
    <name type="scientific">Trypanosoma vivax (strain Y486)</name>
    <dbReference type="NCBI Taxonomy" id="1055687"/>
    <lineage>
        <taxon>Eukaryota</taxon>
        <taxon>Discoba</taxon>
        <taxon>Euglenozoa</taxon>
        <taxon>Kinetoplastea</taxon>
        <taxon>Metakinetoplastina</taxon>
        <taxon>Trypanosomatida</taxon>
        <taxon>Trypanosomatidae</taxon>
        <taxon>Trypanosoma</taxon>
        <taxon>Duttonella</taxon>
    </lineage>
</organism>
<evidence type="ECO:0000313" key="2">
    <source>
        <dbReference type="EMBL" id="CCC47021.1"/>
    </source>
</evidence>
<sequence>MHVFPERQQCNTAEGGSGNSGSVEGEQEEGTSDAVAVGSRQDGALEGVSDFLARLRGPPQKKLLLLTLIQACAEVENRNVASTTTSASAACSTTLSTGATTELLNFEDLCAFIMGNAPTDSSLESGTECTVALSLLASPRYDKLHAFFSQYAKVSSYRRRLLVPLLQQWLSKGKGYTVIAVMLLNNVIEALRDELFKISPFDTTTVKKESVDSDRENVVVGSVATSYESADRKGYISLRQALEALSEMFMLSASGQRTPEQTLKAIYSQCADISVQRYIECELSGETGAADDFPYAIVPVQFPAPCGALLLISVYRTLSKHLMRLRTEWEHHVRMAVESESDYIGRSATFCTTDDIVTVRGLVQLVHRMVFGFQLQSVGLLRLWLSYLTHLFVCIVPPPTDEDELVLLHQEAGGRVQAQESFPDKAAGSSQAPIHSFFRRSPNESPQGELRAVLGELLADLALMSLVDENEVREFPSAIPYRPGSAEWLKERNRRTQDVLILQHVFPIMLLEEMCVALRINVASAPSNAGHYKADAARKTGAAVSRSFLGTVGLFAFCQRLELFIVPDSFENGRIVHYLQTLWNAVELANAAGAT</sequence>
<protein>
    <submittedName>
        <fullName evidence="2">Uncharacterized protein</fullName>
    </submittedName>
</protein>